<dbReference type="NCBIfam" id="TIGR03414">
    <property type="entry name" value="ABC_choline_bnd"/>
    <property type="match status" value="1"/>
</dbReference>
<dbReference type="GO" id="GO:0015871">
    <property type="term" value="P:choline transport"/>
    <property type="evidence" value="ECO:0007669"/>
    <property type="project" value="InterPro"/>
</dbReference>
<evidence type="ECO:0000313" key="4">
    <source>
        <dbReference type="Proteomes" id="UP000202440"/>
    </source>
</evidence>
<feature type="chain" id="PRO_5012375040" evidence="1">
    <location>
        <begin position="19"/>
        <end position="310"/>
    </location>
</feature>
<dbReference type="EMBL" id="CP022530">
    <property type="protein sequence ID" value="ASP40266.1"/>
    <property type="molecule type" value="Genomic_DNA"/>
</dbReference>
<dbReference type="InterPro" id="IPR017783">
    <property type="entry name" value="ABC_choline_sub-bd"/>
</dbReference>
<evidence type="ECO:0000313" key="3">
    <source>
        <dbReference type="EMBL" id="ASP40266.1"/>
    </source>
</evidence>
<dbReference type="RefSeq" id="WP_094061435.1">
    <property type="nucleotide sequence ID" value="NZ_CP022530.1"/>
</dbReference>
<name>A0A222FP00_9GAMM</name>
<dbReference type="Proteomes" id="UP000202440">
    <property type="component" value="Chromosome"/>
</dbReference>
<dbReference type="Pfam" id="PF04069">
    <property type="entry name" value="OpuAC"/>
    <property type="match status" value="1"/>
</dbReference>
<sequence>MKKLIVLFAMLVPAFSWSQCQSVRFAQVDWTDVQATTAVAAEILQRLDYQVQVDEMSVPQVYESLANGSADVFLGNWMPSMEPIIAPYQQQGRVTVLAENLNGAKYTLAVPDYVYQGGVRSFADLARFKDRFRGRIHGLEKGNDGNALLLQMIDKNDFGLAGFNLLQLPERLMLRQVERHIREQQWIAFLAWAPHPMNNQFNIKYLAGGDEYFGPNYGGATVHTNVRAGFAQDCPNVARLLNNLTFDLKMEGQMMDMILNQFVPADRAVRAWMHKNPQTVARWLNGVTTQAGQPANAEQLSAAMKLTIDH</sequence>
<evidence type="ECO:0000259" key="2">
    <source>
        <dbReference type="Pfam" id="PF04069"/>
    </source>
</evidence>
<keyword evidence="1" id="KW-0732">Signal</keyword>
<dbReference type="Gene3D" id="3.40.190.10">
    <property type="entry name" value="Periplasmic binding protein-like II"/>
    <property type="match status" value="1"/>
</dbReference>
<organism evidence="3 4">
    <name type="scientific">Bacterioplanes sanyensis</name>
    <dbReference type="NCBI Taxonomy" id="1249553"/>
    <lineage>
        <taxon>Bacteria</taxon>
        <taxon>Pseudomonadati</taxon>
        <taxon>Pseudomonadota</taxon>
        <taxon>Gammaproteobacteria</taxon>
        <taxon>Oceanospirillales</taxon>
        <taxon>Oceanospirillaceae</taxon>
        <taxon>Bacterioplanes</taxon>
    </lineage>
</organism>
<dbReference type="KEGG" id="bsan:CHH28_16980"/>
<dbReference type="GO" id="GO:0043190">
    <property type="term" value="C:ATP-binding cassette (ABC) transporter complex"/>
    <property type="evidence" value="ECO:0007669"/>
    <property type="project" value="InterPro"/>
</dbReference>
<dbReference type="SUPFAM" id="SSF53850">
    <property type="entry name" value="Periplasmic binding protein-like II"/>
    <property type="match status" value="1"/>
</dbReference>
<keyword evidence="4" id="KW-1185">Reference proteome</keyword>
<dbReference type="OrthoDB" id="9787902at2"/>
<dbReference type="GO" id="GO:0033265">
    <property type="term" value="F:choline binding"/>
    <property type="evidence" value="ECO:0007669"/>
    <property type="project" value="InterPro"/>
</dbReference>
<dbReference type="InterPro" id="IPR007210">
    <property type="entry name" value="ABC_Gly_betaine_transp_sub-bd"/>
</dbReference>
<dbReference type="CDD" id="cd13640">
    <property type="entry name" value="PBP2_ChoX"/>
    <property type="match status" value="1"/>
</dbReference>
<dbReference type="GO" id="GO:0022857">
    <property type="term" value="F:transmembrane transporter activity"/>
    <property type="evidence" value="ECO:0007669"/>
    <property type="project" value="InterPro"/>
</dbReference>
<protein>
    <submittedName>
        <fullName evidence="3">Glycine/betaine ABC transporter substrate-binding protein</fullName>
    </submittedName>
</protein>
<feature type="domain" description="ABC-type glycine betaine transport system substrate-binding" evidence="2">
    <location>
        <begin position="22"/>
        <end position="274"/>
    </location>
</feature>
<accession>A0A222FP00</accession>
<proteinExistence type="predicted"/>
<dbReference type="Gene3D" id="3.40.190.100">
    <property type="entry name" value="Glycine betaine-binding periplasmic protein, domain 2"/>
    <property type="match status" value="1"/>
</dbReference>
<evidence type="ECO:0000256" key="1">
    <source>
        <dbReference type="SAM" id="SignalP"/>
    </source>
</evidence>
<dbReference type="GO" id="GO:0042597">
    <property type="term" value="C:periplasmic space"/>
    <property type="evidence" value="ECO:0007669"/>
    <property type="project" value="InterPro"/>
</dbReference>
<gene>
    <name evidence="3" type="ORF">CHH28_16980</name>
</gene>
<dbReference type="AlphaFoldDB" id="A0A222FP00"/>
<reference evidence="3 4" key="1">
    <citation type="submission" date="2017-07" db="EMBL/GenBank/DDBJ databases">
        <title>Annotated genome sequence of Bacterioplanes sanyensis isolated from Red Sea.</title>
        <authorList>
            <person name="Rehman Z.U."/>
        </authorList>
    </citation>
    <scope>NUCLEOTIDE SEQUENCE [LARGE SCALE GENOMIC DNA]</scope>
    <source>
        <strain evidence="3 4">NV9</strain>
    </source>
</reference>
<feature type="signal peptide" evidence="1">
    <location>
        <begin position="1"/>
        <end position="18"/>
    </location>
</feature>